<feature type="transmembrane region" description="Helical" evidence="7">
    <location>
        <begin position="402"/>
        <end position="422"/>
    </location>
</feature>
<reference evidence="9" key="1">
    <citation type="journal article" date="2020" name="Stud. Mycol.">
        <title>101 Dothideomycetes genomes: a test case for predicting lifestyles and emergence of pathogens.</title>
        <authorList>
            <person name="Haridas S."/>
            <person name="Albert R."/>
            <person name="Binder M."/>
            <person name="Bloem J."/>
            <person name="Labutti K."/>
            <person name="Salamov A."/>
            <person name="Andreopoulos B."/>
            <person name="Baker S."/>
            <person name="Barry K."/>
            <person name="Bills G."/>
            <person name="Bluhm B."/>
            <person name="Cannon C."/>
            <person name="Castanera R."/>
            <person name="Culley D."/>
            <person name="Daum C."/>
            <person name="Ezra D."/>
            <person name="Gonzalez J."/>
            <person name="Henrissat B."/>
            <person name="Kuo A."/>
            <person name="Liang C."/>
            <person name="Lipzen A."/>
            <person name="Lutzoni F."/>
            <person name="Magnuson J."/>
            <person name="Mondo S."/>
            <person name="Nolan M."/>
            <person name="Ohm R."/>
            <person name="Pangilinan J."/>
            <person name="Park H.-J."/>
            <person name="Ramirez L."/>
            <person name="Alfaro M."/>
            <person name="Sun H."/>
            <person name="Tritt A."/>
            <person name="Yoshinaga Y."/>
            <person name="Zwiers L.-H."/>
            <person name="Turgeon B."/>
            <person name="Goodwin S."/>
            <person name="Spatafora J."/>
            <person name="Crous P."/>
            <person name="Grigoriev I."/>
        </authorList>
    </citation>
    <scope>NUCLEOTIDE SEQUENCE</scope>
    <source>
        <strain evidence="9">CBS 133067</strain>
    </source>
</reference>
<dbReference type="EMBL" id="ML978125">
    <property type="protein sequence ID" value="KAF2100161.1"/>
    <property type="molecule type" value="Genomic_DNA"/>
</dbReference>
<organism evidence="9 10">
    <name type="scientific">Rhizodiscina lignyota</name>
    <dbReference type="NCBI Taxonomy" id="1504668"/>
    <lineage>
        <taxon>Eukaryota</taxon>
        <taxon>Fungi</taxon>
        <taxon>Dikarya</taxon>
        <taxon>Ascomycota</taxon>
        <taxon>Pezizomycotina</taxon>
        <taxon>Dothideomycetes</taxon>
        <taxon>Pleosporomycetidae</taxon>
        <taxon>Aulographales</taxon>
        <taxon>Rhizodiscinaceae</taxon>
        <taxon>Rhizodiscina</taxon>
    </lineage>
</organism>
<feature type="transmembrane region" description="Helical" evidence="7">
    <location>
        <begin position="346"/>
        <end position="367"/>
    </location>
</feature>
<dbReference type="GO" id="GO:0022857">
    <property type="term" value="F:transmembrane transporter activity"/>
    <property type="evidence" value="ECO:0007669"/>
    <property type="project" value="InterPro"/>
</dbReference>
<dbReference type="CDD" id="cd17502">
    <property type="entry name" value="MFS_Azr1_MDR_like"/>
    <property type="match status" value="1"/>
</dbReference>
<evidence type="ECO:0000313" key="10">
    <source>
        <dbReference type="Proteomes" id="UP000799772"/>
    </source>
</evidence>
<dbReference type="PRINTS" id="PR01035">
    <property type="entry name" value="TCRTETA"/>
</dbReference>
<evidence type="ECO:0000256" key="7">
    <source>
        <dbReference type="SAM" id="Phobius"/>
    </source>
</evidence>
<dbReference type="GO" id="GO:0005886">
    <property type="term" value="C:plasma membrane"/>
    <property type="evidence" value="ECO:0007669"/>
    <property type="project" value="TreeGrafter"/>
</dbReference>
<feature type="transmembrane region" description="Helical" evidence="7">
    <location>
        <begin position="137"/>
        <end position="162"/>
    </location>
</feature>
<dbReference type="AlphaFoldDB" id="A0A9P4IE58"/>
<evidence type="ECO:0000256" key="5">
    <source>
        <dbReference type="ARBA" id="ARBA00023136"/>
    </source>
</evidence>
<feature type="transmembrane region" description="Helical" evidence="7">
    <location>
        <begin position="200"/>
        <end position="220"/>
    </location>
</feature>
<feature type="transmembrane region" description="Helical" evidence="7">
    <location>
        <begin position="240"/>
        <end position="261"/>
    </location>
</feature>
<dbReference type="InterPro" id="IPR011701">
    <property type="entry name" value="MFS"/>
</dbReference>
<keyword evidence="2" id="KW-0813">Transport</keyword>
<keyword evidence="10" id="KW-1185">Reference proteome</keyword>
<evidence type="ECO:0000256" key="2">
    <source>
        <dbReference type="ARBA" id="ARBA00022448"/>
    </source>
</evidence>
<feature type="compositionally biased region" description="Polar residues" evidence="6">
    <location>
        <begin position="15"/>
        <end position="32"/>
    </location>
</feature>
<keyword evidence="4 7" id="KW-1133">Transmembrane helix</keyword>
<feature type="transmembrane region" description="Helical" evidence="7">
    <location>
        <begin position="307"/>
        <end position="326"/>
    </location>
</feature>
<feature type="domain" description="Major facilitator superfamily (MFS) profile" evidence="8">
    <location>
        <begin position="47"/>
        <end position="509"/>
    </location>
</feature>
<dbReference type="Proteomes" id="UP000799772">
    <property type="component" value="Unassembled WGS sequence"/>
</dbReference>
<dbReference type="InterPro" id="IPR001958">
    <property type="entry name" value="Tet-R_TetA/multi-R_MdtG-like"/>
</dbReference>
<feature type="transmembrane region" description="Helical" evidence="7">
    <location>
        <begin position="44"/>
        <end position="69"/>
    </location>
</feature>
<dbReference type="InterPro" id="IPR020846">
    <property type="entry name" value="MFS_dom"/>
</dbReference>
<dbReference type="PROSITE" id="PS50850">
    <property type="entry name" value="MFS"/>
    <property type="match status" value="1"/>
</dbReference>
<dbReference type="OrthoDB" id="10021397at2759"/>
<proteinExistence type="predicted"/>
<gene>
    <name evidence="9" type="ORF">NA57DRAFT_56089</name>
</gene>
<evidence type="ECO:0000256" key="1">
    <source>
        <dbReference type="ARBA" id="ARBA00004141"/>
    </source>
</evidence>
<dbReference type="PANTHER" id="PTHR23501:SF177">
    <property type="entry name" value="MAJOR FACILITATOR SUPERFAMILY (MFS) PROFILE DOMAIN-CONTAINING PROTEIN-RELATED"/>
    <property type="match status" value="1"/>
</dbReference>
<keyword evidence="3 7" id="KW-0812">Transmembrane</keyword>
<protein>
    <submittedName>
        <fullName evidence="9">MFS general substrate transporter</fullName>
    </submittedName>
</protein>
<comment type="subcellular location">
    <subcellularLocation>
        <location evidence="1">Membrane</location>
        <topology evidence="1">Multi-pass membrane protein</topology>
    </subcellularLocation>
</comment>
<feature type="region of interest" description="Disordered" evidence="6">
    <location>
        <begin position="15"/>
        <end position="34"/>
    </location>
</feature>
<dbReference type="Pfam" id="PF07690">
    <property type="entry name" value="MFS_1"/>
    <property type="match status" value="1"/>
</dbReference>
<feature type="transmembrane region" description="Helical" evidence="7">
    <location>
        <begin position="374"/>
        <end position="390"/>
    </location>
</feature>
<evidence type="ECO:0000256" key="4">
    <source>
        <dbReference type="ARBA" id="ARBA00022989"/>
    </source>
</evidence>
<accession>A0A9P4IE58</accession>
<dbReference type="SUPFAM" id="SSF103473">
    <property type="entry name" value="MFS general substrate transporter"/>
    <property type="match status" value="1"/>
</dbReference>
<evidence type="ECO:0000259" key="8">
    <source>
        <dbReference type="PROSITE" id="PS50850"/>
    </source>
</evidence>
<name>A0A9P4IE58_9PEZI</name>
<feature type="transmembrane region" description="Helical" evidence="7">
    <location>
        <begin position="111"/>
        <end position="131"/>
    </location>
</feature>
<evidence type="ECO:0000256" key="3">
    <source>
        <dbReference type="ARBA" id="ARBA00022692"/>
    </source>
</evidence>
<evidence type="ECO:0000256" key="6">
    <source>
        <dbReference type="SAM" id="MobiDB-lite"/>
    </source>
</evidence>
<feature type="transmembrane region" description="Helical" evidence="7">
    <location>
        <begin position="169"/>
        <end position="188"/>
    </location>
</feature>
<feature type="transmembrane region" description="Helical" evidence="7">
    <location>
        <begin position="267"/>
        <end position="286"/>
    </location>
</feature>
<dbReference type="Gene3D" id="1.20.1720.10">
    <property type="entry name" value="Multidrug resistance protein D"/>
    <property type="match status" value="1"/>
</dbReference>
<keyword evidence="5 7" id="KW-0472">Membrane</keyword>
<sequence length="509" mass="54901">MATISVGEDIELSNHNSTGNVIQNESPTTDTEATPVEYPRGIKLILITIGLILSIFLSALDTTILATAIPSITDEFGSIANIAWYGSAYSITNTAFQSSWGKAYNYFSLKYTFLIAIAVFEAGNVICAVSQSSTMLIIGRIVAGLGGGGIITGAFIIIALTVRPKHRAAYMGILGVTFGASSVVGPLMGGALTDGPGWRWCFWVSLPIGFAAALTMFLVFKPPILPREAPLRERIIQTDVFGGILIASALSCFVLAMHWSGVYHWSSYRSILAMVGFVLLLGLFIINEWRMGEKAMIQRHLLTNKNVFPNLLFNFFLAGLYFPLLYTLPVRFQSVYNTSASQSGVRLIPIVLGVSVFTMVANGLLTFWRHYKPFLLVGALCGTAGAVKMYTLDAGASTGDWIGFELLTAMGVGLALQIPMIANQVVVSADDMANVTSLTLFCENMGTTLFVAAGEAAFAQALVASISRNIPSLDPQAVLDTSQQNPSILPEEQALHRSVWRSWFALEGD</sequence>
<comment type="caution">
    <text evidence="9">The sequence shown here is derived from an EMBL/GenBank/DDBJ whole genome shotgun (WGS) entry which is preliminary data.</text>
</comment>
<evidence type="ECO:0000313" key="9">
    <source>
        <dbReference type="EMBL" id="KAF2100161.1"/>
    </source>
</evidence>
<dbReference type="PANTHER" id="PTHR23501">
    <property type="entry name" value="MAJOR FACILITATOR SUPERFAMILY"/>
    <property type="match status" value="1"/>
</dbReference>
<dbReference type="InterPro" id="IPR036259">
    <property type="entry name" value="MFS_trans_sf"/>
</dbReference>